<gene>
    <name evidence="1" type="ORF">UFOPK3861_00907</name>
</gene>
<protein>
    <submittedName>
        <fullName evidence="1">Unannotated protein</fullName>
    </submittedName>
</protein>
<organism evidence="1">
    <name type="scientific">freshwater metagenome</name>
    <dbReference type="NCBI Taxonomy" id="449393"/>
    <lineage>
        <taxon>unclassified sequences</taxon>
        <taxon>metagenomes</taxon>
        <taxon>ecological metagenomes</taxon>
    </lineage>
</organism>
<accession>A0A6J7L3N0</accession>
<dbReference type="EMBL" id="CAFBNQ010000114">
    <property type="protein sequence ID" value="CAB4962776.1"/>
    <property type="molecule type" value="Genomic_DNA"/>
</dbReference>
<proteinExistence type="predicted"/>
<dbReference type="AlphaFoldDB" id="A0A6J7L3N0"/>
<name>A0A6J7L3N0_9ZZZZ</name>
<evidence type="ECO:0000313" key="1">
    <source>
        <dbReference type="EMBL" id="CAB4962776.1"/>
    </source>
</evidence>
<sequence>MFNKSEESLDYKVAAPHYLPNGKEFLGTYNLIINAQVARCLYGFTDAPIQASVSVTSADGQSRVATTSLTEKGGWLKLSANGFTFSSPVVKVKLSQEKPVVVPTPTPEPSATPAPVVKPAAIKKSSITCVKGKMTKKVTAVNPKCPTGYKKR</sequence>
<reference evidence="1" key="1">
    <citation type="submission" date="2020-05" db="EMBL/GenBank/DDBJ databases">
        <authorList>
            <person name="Chiriac C."/>
            <person name="Salcher M."/>
            <person name="Ghai R."/>
            <person name="Kavagutti S V."/>
        </authorList>
    </citation>
    <scope>NUCLEOTIDE SEQUENCE</scope>
</reference>